<sequence>PAPAPVAAPAPIAPAIPAAQEPAKPAKAPKPAVAPADSGSVVFPKAVATAYANRKAGDARKKTCADQYKANKATGGNGGLKWSEKGGGYYSECDKKLKGE</sequence>
<accession>A0A2S6N965</accession>
<feature type="compositionally biased region" description="Gly residues" evidence="1">
    <location>
        <begin position="75"/>
        <end position="89"/>
    </location>
</feature>
<feature type="compositionally biased region" description="Pro residues" evidence="1">
    <location>
        <begin position="1"/>
        <end position="14"/>
    </location>
</feature>
<organism evidence="2 3">
    <name type="scientific">Rhodoblastus sphagnicola</name>
    <dbReference type="NCBI Taxonomy" id="333368"/>
    <lineage>
        <taxon>Bacteria</taxon>
        <taxon>Pseudomonadati</taxon>
        <taxon>Pseudomonadota</taxon>
        <taxon>Alphaproteobacteria</taxon>
        <taxon>Hyphomicrobiales</taxon>
        <taxon>Rhodoblastaceae</taxon>
        <taxon>Rhodoblastus</taxon>
    </lineage>
</organism>
<feature type="region of interest" description="Disordered" evidence="1">
    <location>
        <begin position="1"/>
        <end position="38"/>
    </location>
</feature>
<comment type="caution">
    <text evidence="2">The sequence shown here is derived from an EMBL/GenBank/DDBJ whole genome shotgun (WGS) entry which is preliminary data.</text>
</comment>
<dbReference type="Proteomes" id="UP000239089">
    <property type="component" value="Unassembled WGS sequence"/>
</dbReference>
<evidence type="ECO:0000313" key="3">
    <source>
        <dbReference type="Proteomes" id="UP000239089"/>
    </source>
</evidence>
<dbReference type="EMBL" id="NHSJ01000064">
    <property type="protein sequence ID" value="PPQ31158.1"/>
    <property type="molecule type" value="Genomic_DNA"/>
</dbReference>
<proteinExistence type="predicted"/>
<evidence type="ECO:0000256" key="1">
    <source>
        <dbReference type="SAM" id="MobiDB-lite"/>
    </source>
</evidence>
<dbReference type="AlphaFoldDB" id="A0A2S6N965"/>
<feature type="non-terminal residue" evidence="2">
    <location>
        <position position="1"/>
    </location>
</feature>
<gene>
    <name evidence="2" type="ORF">CCR94_10145</name>
</gene>
<feature type="region of interest" description="Disordered" evidence="1">
    <location>
        <begin position="70"/>
        <end position="100"/>
    </location>
</feature>
<evidence type="ECO:0000313" key="2">
    <source>
        <dbReference type="EMBL" id="PPQ31158.1"/>
    </source>
</evidence>
<reference evidence="2 3" key="1">
    <citation type="journal article" date="2018" name="Arch. Microbiol.">
        <title>New insights into the metabolic potential of the phototrophic purple bacterium Rhodopila globiformis DSM 161(T) from its draft genome sequence and evidence for a vanadium-dependent nitrogenase.</title>
        <authorList>
            <person name="Imhoff J.F."/>
            <person name="Rahn T."/>
            <person name="Kunzel S."/>
            <person name="Neulinger S.C."/>
        </authorList>
    </citation>
    <scope>NUCLEOTIDE SEQUENCE [LARGE SCALE GENOMIC DNA]</scope>
    <source>
        <strain evidence="2 3">DSM 16996</strain>
    </source>
</reference>
<name>A0A2S6N965_9HYPH</name>
<feature type="compositionally biased region" description="Low complexity" evidence="1">
    <location>
        <begin position="15"/>
        <end position="36"/>
    </location>
</feature>
<keyword evidence="3" id="KW-1185">Reference proteome</keyword>
<protein>
    <submittedName>
        <fullName evidence="2">Uncharacterized protein</fullName>
    </submittedName>
</protein>